<keyword evidence="3" id="KW-1185">Reference proteome</keyword>
<dbReference type="EC" id="2.3.-.-" evidence="2"/>
<dbReference type="GO" id="GO:0016746">
    <property type="term" value="F:acyltransferase activity"/>
    <property type="evidence" value="ECO:0007669"/>
    <property type="project" value="UniProtKB-KW"/>
</dbReference>
<dbReference type="EMBL" id="JBHSMD010000011">
    <property type="protein sequence ID" value="MFC5495685.1"/>
    <property type="molecule type" value="Genomic_DNA"/>
</dbReference>
<protein>
    <submittedName>
        <fullName evidence="2">GNAT family N-acetyltransferase</fullName>
        <ecNumber evidence="2">2.3.-.-</ecNumber>
    </submittedName>
</protein>
<dbReference type="SUPFAM" id="SSF55729">
    <property type="entry name" value="Acyl-CoA N-acyltransferases (Nat)"/>
    <property type="match status" value="1"/>
</dbReference>
<gene>
    <name evidence="2" type="ORF">ACFPKY_21430</name>
</gene>
<keyword evidence="2" id="KW-0012">Acyltransferase</keyword>
<evidence type="ECO:0000313" key="3">
    <source>
        <dbReference type="Proteomes" id="UP001595956"/>
    </source>
</evidence>
<feature type="domain" description="N-acetyltransferase" evidence="1">
    <location>
        <begin position="13"/>
        <end position="172"/>
    </location>
</feature>
<dbReference type="Proteomes" id="UP001595956">
    <property type="component" value="Unassembled WGS sequence"/>
</dbReference>
<dbReference type="InterPro" id="IPR016181">
    <property type="entry name" value="Acyl_CoA_acyltransferase"/>
</dbReference>
<keyword evidence="2" id="KW-0808">Transferase</keyword>
<organism evidence="2 3">
    <name type="scientific">Nocardioides caricicola</name>
    <dbReference type="NCBI Taxonomy" id="634770"/>
    <lineage>
        <taxon>Bacteria</taxon>
        <taxon>Bacillati</taxon>
        <taxon>Actinomycetota</taxon>
        <taxon>Actinomycetes</taxon>
        <taxon>Propionibacteriales</taxon>
        <taxon>Nocardioidaceae</taxon>
        <taxon>Nocardioides</taxon>
    </lineage>
</organism>
<accession>A0ABW0N6W4</accession>
<comment type="caution">
    <text evidence="2">The sequence shown here is derived from an EMBL/GenBank/DDBJ whole genome shotgun (WGS) entry which is preliminary data.</text>
</comment>
<name>A0ABW0N6W4_9ACTN</name>
<dbReference type="PROSITE" id="PS51186">
    <property type="entry name" value="GNAT"/>
    <property type="match status" value="1"/>
</dbReference>
<dbReference type="CDD" id="cd04301">
    <property type="entry name" value="NAT_SF"/>
    <property type="match status" value="1"/>
</dbReference>
<proteinExistence type="predicted"/>
<dbReference type="InterPro" id="IPR000182">
    <property type="entry name" value="GNAT_dom"/>
</dbReference>
<evidence type="ECO:0000259" key="1">
    <source>
        <dbReference type="PROSITE" id="PS51186"/>
    </source>
</evidence>
<reference evidence="3" key="1">
    <citation type="journal article" date="2019" name="Int. J. Syst. Evol. Microbiol.">
        <title>The Global Catalogue of Microorganisms (GCM) 10K type strain sequencing project: providing services to taxonomists for standard genome sequencing and annotation.</title>
        <authorList>
            <consortium name="The Broad Institute Genomics Platform"/>
            <consortium name="The Broad Institute Genome Sequencing Center for Infectious Disease"/>
            <person name="Wu L."/>
            <person name="Ma J."/>
        </authorList>
    </citation>
    <scope>NUCLEOTIDE SEQUENCE [LARGE SCALE GENOMIC DNA]</scope>
    <source>
        <strain evidence="3">KACC 13778</strain>
    </source>
</reference>
<dbReference type="Pfam" id="PF00583">
    <property type="entry name" value="Acetyltransf_1"/>
    <property type="match status" value="1"/>
</dbReference>
<dbReference type="RefSeq" id="WP_345182150.1">
    <property type="nucleotide sequence ID" value="NZ_BAABFQ010000010.1"/>
</dbReference>
<evidence type="ECO:0000313" key="2">
    <source>
        <dbReference type="EMBL" id="MFC5495685.1"/>
    </source>
</evidence>
<dbReference type="Gene3D" id="3.40.630.30">
    <property type="match status" value="1"/>
</dbReference>
<sequence length="182" mass="19498">MIAEAVLADGTGALIWPLNHGDRAALREGYEHLSESARYHRFLAWVPHLNGALLDQLVDGVDGVDHVALALVVLDDEHDGEPVGVARMIRYEDQPNAADVAVTVLDEWQGRGVATALLDELMRQRPAGVTRVVTTVASDNAASLAMLRRLGEITVTPAGINRVDVVVDLPIPAATEVENSDA</sequence>